<dbReference type="GO" id="GO:0016887">
    <property type="term" value="F:ATP hydrolysis activity"/>
    <property type="evidence" value="ECO:0007669"/>
    <property type="project" value="InterPro"/>
</dbReference>
<dbReference type="PANTHER" id="PTHR43204">
    <property type="entry name" value="ABC TRANSPORTER I FAMILY MEMBER 6, CHLOROPLASTIC"/>
    <property type="match status" value="1"/>
</dbReference>
<dbReference type="EMBL" id="LYOR01000005">
    <property type="protein sequence ID" value="OFV65978.1"/>
    <property type="molecule type" value="Genomic_DNA"/>
</dbReference>
<dbReference type="Gene3D" id="3.40.50.300">
    <property type="entry name" value="P-loop containing nucleotide triphosphate hydrolases"/>
    <property type="match status" value="1"/>
</dbReference>
<evidence type="ECO:0000313" key="7">
    <source>
        <dbReference type="Proteomes" id="UP000185779"/>
    </source>
</evidence>
<name>A0A1F2P478_9EURY</name>
<reference evidence="4" key="2">
    <citation type="journal article" date="2020" name="mSystems">
        <title>Genome- and Community-Level Interaction Insights into Carbon Utilization and Element Cycling Functions of Hydrothermarchaeota in Hydrothermal Sediment.</title>
        <authorList>
            <person name="Zhou Z."/>
            <person name="Liu Y."/>
            <person name="Xu W."/>
            <person name="Pan J."/>
            <person name="Luo Z.H."/>
            <person name="Li M."/>
        </authorList>
    </citation>
    <scope>NUCLEOTIDE SEQUENCE [LARGE SCALE GENOMIC DNA]</scope>
    <source>
        <strain evidence="4">HyVt-386</strain>
    </source>
</reference>
<evidence type="ECO:0000259" key="3">
    <source>
        <dbReference type="PROSITE" id="PS50893"/>
    </source>
</evidence>
<evidence type="ECO:0000313" key="4">
    <source>
        <dbReference type="EMBL" id="HEC57611.1"/>
    </source>
</evidence>
<dbReference type="STRING" id="1839936.SBU_000496"/>
<dbReference type="GO" id="GO:0005524">
    <property type="term" value="F:ATP binding"/>
    <property type="evidence" value="ECO:0007669"/>
    <property type="project" value="UniProtKB-KW"/>
</dbReference>
<dbReference type="EMBL" id="DRIE01000114">
    <property type="protein sequence ID" value="HEC57611.1"/>
    <property type="molecule type" value="Genomic_DNA"/>
</dbReference>
<dbReference type="Proteomes" id="UP000185779">
    <property type="component" value="Unassembled WGS sequence"/>
</dbReference>
<organism evidence="5 7">
    <name type="scientific">Candidatus Syntropharchaeum butanivorans</name>
    <dbReference type="NCBI Taxonomy" id="1839936"/>
    <lineage>
        <taxon>Archaea</taxon>
        <taxon>Methanobacteriati</taxon>
        <taxon>Methanobacteriota</taxon>
        <taxon>Stenosarchaea group</taxon>
        <taxon>Methanomicrobia</taxon>
        <taxon>Methanosarcinales</taxon>
        <taxon>ANME-2 cluster</taxon>
        <taxon>Candidatus Syntropharchaeum</taxon>
    </lineage>
</organism>
<dbReference type="SUPFAM" id="SSF52540">
    <property type="entry name" value="P-loop containing nucleoside triphosphate hydrolases"/>
    <property type="match status" value="1"/>
</dbReference>
<evidence type="ECO:0000256" key="1">
    <source>
        <dbReference type="ARBA" id="ARBA00022741"/>
    </source>
</evidence>
<evidence type="ECO:0000313" key="6">
    <source>
        <dbReference type="EMBL" id="OFV66529.1"/>
    </source>
</evidence>
<comment type="caution">
    <text evidence="5">The sequence shown here is derived from an EMBL/GenBank/DDBJ whole genome shotgun (WGS) entry which is preliminary data.</text>
</comment>
<keyword evidence="2 5" id="KW-0067">ATP-binding</keyword>
<dbReference type="SMART" id="SM00382">
    <property type="entry name" value="AAA"/>
    <property type="match status" value="1"/>
</dbReference>
<dbReference type="PATRIC" id="fig|1839936.3.peg.1171"/>
<evidence type="ECO:0000256" key="2">
    <source>
        <dbReference type="ARBA" id="ARBA00022840"/>
    </source>
</evidence>
<dbReference type="InterPro" id="IPR003439">
    <property type="entry name" value="ABC_transporter-like_ATP-bd"/>
</dbReference>
<protein>
    <submittedName>
        <fullName evidence="4 5">ABC transporter ATP-binding protein</fullName>
    </submittedName>
</protein>
<dbReference type="InterPro" id="IPR027417">
    <property type="entry name" value="P-loop_NTPase"/>
</dbReference>
<dbReference type="EMBL" id="LYOR01000002">
    <property type="protein sequence ID" value="OFV66529.1"/>
    <property type="molecule type" value="Genomic_DNA"/>
</dbReference>
<dbReference type="CDD" id="cd03217">
    <property type="entry name" value="ABC_FeS_Assembly"/>
    <property type="match status" value="1"/>
</dbReference>
<dbReference type="PANTHER" id="PTHR43204:SF1">
    <property type="entry name" value="ABC TRANSPORTER I FAMILY MEMBER 6, CHLOROPLASTIC"/>
    <property type="match status" value="1"/>
</dbReference>
<gene>
    <name evidence="4" type="ORF">ENI32_07030</name>
    <name evidence="6" type="ORF">SBU_000496</name>
    <name evidence="5" type="ORF">SBU_001160</name>
</gene>
<keyword evidence="7" id="KW-1185">Reference proteome</keyword>
<feature type="domain" description="ABC transporter" evidence="3">
    <location>
        <begin position="2"/>
        <end position="240"/>
    </location>
</feature>
<dbReference type="InterPro" id="IPR003593">
    <property type="entry name" value="AAA+_ATPase"/>
</dbReference>
<sequence>MLEIQNLSVDVGGKRILNDLNLHIGDGEVHVLFGANGSGKTTLFMTILGFPDYRVVEGRIYFRGIDITGLDTTERVRLGMGVSFQHPPEIRGVKLREVVGLLLARSGGGDPLLLARRLNLSEEFLERDLNLGFSGGEVKRSEILQLLAQNPEFYMFDEPDSGVDLENVELIGRVMSEMLERDKRPSERRKSALIITHIGYILNYIKADRAHVMLDGRIACSGMPDEIYNHILKEGFEECVRRCGGDRCER</sequence>
<dbReference type="Pfam" id="PF00005">
    <property type="entry name" value="ABC_tran"/>
    <property type="match status" value="1"/>
</dbReference>
<evidence type="ECO:0000313" key="5">
    <source>
        <dbReference type="EMBL" id="OFV65978.1"/>
    </source>
</evidence>
<dbReference type="AlphaFoldDB" id="A0A1F2P478"/>
<dbReference type="InterPro" id="IPR010230">
    <property type="entry name" value="FeS-cluster_ATPase_SufC"/>
</dbReference>
<keyword evidence="1" id="KW-0547">Nucleotide-binding</keyword>
<dbReference type="PROSITE" id="PS50893">
    <property type="entry name" value="ABC_TRANSPORTER_2"/>
    <property type="match status" value="1"/>
</dbReference>
<dbReference type="Proteomes" id="UP000885936">
    <property type="component" value="Unassembled WGS sequence"/>
</dbReference>
<accession>A0A1F2P478</accession>
<reference evidence="5 7" key="1">
    <citation type="submission" date="2016-05" db="EMBL/GenBank/DDBJ databases">
        <title>Microbial consortia oxidize butane by reversing methanogenesis.</title>
        <authorList>
            <person name="Laso-Perez R."/>
            <person name="Richter M."/>
            <person name="Wegener G."/>
            <person name="Musat F."/>
        </authorList>
    </citation>
    <scope>NUCLEOTIDE SEQUENCE [LARGE SCALE GENOMIC DNA]</scope>
    <source>
        <strain evidence="5">BOX1</strain>
    </source>
</reference>
<proteinExistence type="predicted"/>